<dbReference type="InterPro" id="IPR016181">
    <property type="entry name" value="Acyl_CoA_acyltransferase"/>
</dbReference>
<dbReference type="KEGG" id="jde:Jden_1014"/>
<sequence length="299" mass="33110">MERLRDDVTVLTDSRDINDVVRCARTDSVAYVLALAHLEEAQRTGVMPGEVWGYTHEGAVIAALWVGANCIPLVPQRLTDPRVRRDIIAAFAHRARRTGRRSSSLVGPARDVLALWEALDGAWSAPREIRPSQPSMVWAQSDQLHADPRVRLARLSDFDALLPASVHMFVEEVGVSPLRYGSVHYSRRVRELIAESRTYVMLARDVDSTLTGAEGNRVVFKADVGSMCADVAQIQGVWIDPGYRGRGLSASAMVSVARDVTSRLGLTVSLYVNDYNHRAIRAYRRAGFTEVGTYATVMF</sequence>
<accession>C7R3D4</accession>
<feature type="domain" description="N-acetyltransferase" evidence="1">
    <location>
        <begin position="148"/>
        <end position="299"/>
    </location>
</feature>
<evidence type="ECO:0000313" key="2">
    <source>
        <dbReference type="EMBL" id="ACV08670.1"/>
    </source>
</evidence>
<dbReference type="SUPFAM" id="SSF55729">
    <property type="entry name" value="Acyl-CoA N-acyltransferases (Nat)"/>
    <property type="match status" value="1"/>
</dbReference>
<dbReference type="GO" id="GO:0016747">
    <property type="term" value="F:acyltransferase activity, transferring groups other than amino-acyl groups"/>
    <property type="evidence" value="ECO:0007669"/>
    <property type="project" value="InterPro"/>
</dbReference>
<reference evidence="2 3" key="1">
    <citation type="journal article" date="2009" name="Stand. Genomic Sci.">
        <title>Complete genome sequence of Jonesia denitrificans type strain (Prevot 55134).</title>
        <authorList>
            <person name="Pukall R."/>
            <person name="Gehrich-Schroter G."/>
            <person name="Lapidus A."/>
            <person name="Nolan M."/>
            <person name="Glavina Del Rio T."/>
            <person name="Lucas S."/>
            <person name="Chen F."/>
            <person name="Tice H."/>
            <person name="Pitluck S."/>
            <person name="Cheng J.F."/>
            <person name="Copeland A."/>
            <person name="Saunders E."/>
            <person name="Brettin T."/>
            <person name="Detter J.C."/>
            <person name="Bruce D."/>
            <person name="Goodwin L."/>
            <person name="Pati A."/>
            <person name="Ivanova N."/>
            <person name="Mavromatis K."/>
            <person name="Ovchinnikova G."/>
            <person name="Chen A."/>
            <person name="Palaniappan K."/>
            <person name="Land M."/>
            <person name="Hauser L."/>
            <person name="Chang Y.J."/>
            <person name="Jeffries C.D."/>
            <person name="Chain P."/>
            <person name="Goker M."/>
            <person name="Bristow J."/>
            <person name="Eisen J.A."/>
            <person name="Markowitz V."/>
            <person name="Hugenholtz P."/>
            <person name="Kyrpides N.C."/>
            <person name="Klenk H.P."/>
            <person name="Han C."/>
        </authorList>
    </citation>
    <scope>NUCLEOTIDE SEQUENCE [LARGE SCALE GENOMIC DNA]</scope>
    <source>
        <strain evidence="3">ATCC 14870 / DSM 20603 / BCRC 15368 / CIP 55.134 / JCM 11481 / NBRC 15587 / NCTC 10816 / Prevot 55134</strain>
    </source>
</reference>
<dbReference type="InterPro" id="IPR025289">
    <property type="entry name" value="DUF4081"/>
</dbReference>
<dbReference type="eggNOG" id="COG3393">
    <property type="taxonomic scope" value="Bacteria"/>
</dbReference>
<evidence type="ECO:0000259" key="1">
    <source>
        <dbReference type="PROSITE" id="PS51186"/>
    </source>
</evidence>
<gene>
    <name evidence="2" type="ordered locus">Jden_1014</name>
</gene>
<keyword evidence="2" id="KW-0808">Transferase</keyword>
<keyword evidence="3" id="KW-1185">Reference proteome</keyword>
<dbReference type="OrthoDB" id="5241264at2"/>
<dbReference type="RefSeq" id="WP_015771298.1">
    <property type="nucleotide sequence ID" value="NC_013174.1"/>
</dbReference>
<dbReference type="AlphaFoldDB" id="C7R3D4"/>
<organism evidence="2 3">
    <name type="scientific">Jonesia denitrificans (strain ATCC 14870 / DSM 20603 / BCRC 15368 / CIP 55.134 / JCM 11481 / NBRC 15587 / NCTC 10816 / Prevot 55134)</name>
    <name type="common">Listeria denitrificans</name>
    <dbReference type="NCBI Taxonomy" id="471856"/>
    <lineage>
        <taxon>Bacteria</taxon>
        <taxon>Bacillati</taxon>
        <taxon>Actinomycetota</taxon>
        <taxon>Actinomycetes</taxon>
        <taxon>Micrococcales</taxon>
        <taxon>Jonesiaceae</taxon>
        <taxon>Jonesia</taxon>
    </lineage>
</organism>
<dbReference type="Proteomes" id="UP000000628">
    <property type="component" value="Chromosome"/>
</dbReference>
<dbReference type="EMBL" id="CP001706">
    <property type="protein sequence ID" value="ACV08670.1"/>
    <property type="molecule type" value="Genomic_DNA"/>
</dbReference>
<name>C7R3D4_JONDD</name>
<dbReference type="STRING" id="471856.Jden_1014"/>
<dbReference type="Pfam" id="PF00583">
    <property type="entry name" value="Acetyltransf_1"/>
    <property type="match status" value="1"/>
</dbReference>
<dbReference type="HOGENOM" id="CLU_086566_0_0_11"/>
<evidence type="ECO:0000313" key="3">
    <source>
        <dbReference type="Proteomes" id="UP000000628"/>
    </source>
</evidence>
<dbReference type="Pfam" id="PF13312">
    <property type="entry name" value="DUF4081"/>
    <property type="match status" value="1"/>
</dbReference>
<dbReference type="Gene3D" id="3.40.630.30">
    <property type="match status" value="1"/>
</dbReference>
<protein>
    <submittedName>
        <fullName evidence="2">GCN5-related N-acetyltransferase</fullName>
    </submittedName>
</protein>
<proteinExistence type="predicted"/>
<dbReference type="InterPro" id="IPR000182">
    <property type="entry name" value="GNAT_dom"/>
</dbReference>
<dbReference type="PROSITE" id="PS51186">
    <property type="entry name" value="GNAT"/>
    <property type="match status" value="1"/>
</dbReference>